<comment type="caution">
    <text evidence="1">The sequence shown here is derived from an EMBL/GenBank/DDBJ whole genome shotgun (WGS) entry which is preliminary data.</text>
</comment>
<dbReference type="AlphaFoldDB" id="A0A9P7TY49"/>
<evidence type="ECO:0000313" key="1">
    <source>
        <dbReference type="EMBL" id="KAG6117104.1"/>
    </source>
</evidence>
<evidence type="ECO:0000313" key="2">
    <source>
        <dbReference type="Proteomes" id="UP000732380"/>
    </source>
</evidence>
<reference evidence="1 2" key="1">
    <citation type="journal article" date="2020" name="bioRxiv">
        <title>Whole genome comparisons of ergot fungi reveals the divergence and evolution of species within the genus Claviceps are the result of varying mechanisms driving genome evolution and host range expansion.</title>
        <authorList>
            <person name="Wyka S.A."/>
            <person name="Mondo S.J."/>
            <person name="Liu M."/>
            <person name="Dettman J."/>
            <person name="Nalam V."/>
            <person name="Broders K.D."/>
        </authorList>
    </citation>
    <scope>NUCLEOTIDE SEQUENCE [LARGE SCALE GENOMIC DNA]</scope>
    <source>
        <strain evidence="1 2">LM576</strain>
    </source>
</reference>
<protein>
    <submittedName>
        <fullName evidence="1">Uncharacterized protein</fullName>
    </submittedName>
</protein>
<name>A0A9P7TY49_9HYPO</name>
<gene>
    <name evidence="1" type="ORF">E4U13_001354</name>
</gene>
<sequence length="102" mass="11415">MGQSLLDWVREAVVDINPLLPSEVSLSSIVIRQLRNFAVVPSKKSSRLTHGDGVDSCRRLIVLKHGVLCSMQLLYNLNELLELGALLITRRFALLHTVLQKP</sequence>
<accession>A0A9P7TY49</accession>
<keyword evidence="2" id="KW-1185">Reference proteome</keyword>
<dbReference type="EMBL" id="SRQM01000151">
    <property type="protein sequence ID" value="KAG6117104.1"/>
    <property type="molecule type" value="Genomic_DNA"/>
</dbReference>
<dbReference type="Proteomes" id="UP000732380">
    <property type="component" value="Unassembled WGS sequence"/>
</dbReference>
<proteinExistence type="predicted"/>
<organism evidence="1 2">
    <name type="scientific">Claviceps humidiphila</name>
    <dbReference type="NCBI Taxonomy" id="1294629"/>
    <lineage>
        <taxon>Eukaryota</taxon>
        <taxon>Fungi</taxon>
        <taxon>Dikarya</taxon>
        <taxon>Ascomycota</taxon>
        <taxon>Pezizomycotina</taxon>
        <taxon>Sordariomycetes</taxon>
        <taxon>Hypocreomycetidae</taxon>
        <taxon>Hypocreales</taxon>
        <taxon>Clavicipitaceae</taxon>
        <taxon>Claviceps</taxon>
    </lineage>
</organism>